<reference evidence="3 4" key="1">
    <citation type="journal article" date="2019" name="Nat. Med.">
        <title>A library of human gut bacterial isolates paired with longitudinal multiomics data enables mechanistic microbiome research.</title>
        <authorList>
            <person name="Poyet M."/>
            <person name="Groussin M."/>
            <person name="Gibbons S.M."/>
            <person name="Avila-Pacheco J."/>
            <person name="Jiang X."/>
            <person name="Kearney S.M."/>
            <person name="Perrotta A.R."/>
            <person name="Berdy B."/>
            <person name="Zhao S."/>
            <person name="Lieberman T.D."/>
            <person name="Swanson P.K."/>
            <person name="Smith M."/>
            <person name="Roesemann S."/>
            <person name="Alexander J.E."/>
            <person name="Rich S.A."/>
            <person name="Livny J."/>
            <person name="Vlamakis H."/>
            <person name="Clish C."/>
            <person name="Bullock K."/>
            <person name="Deik A."/>
            <person name="Scott J."/>
            <person name="Pierce K.A."/>
            <person name="Xavier R.J."/>
            <person name="Alm E.J."/>
        </authorList>
    </citation>
    <scope>NUCLEOTIDE SEQUENCE [LARGE SCALE GENOMIC DNA]</scope>
    <source>
        <strain evidence="1 4">BIOML-A13</strain>
        <strain evidence="2 3">BIOML-A3</strain>
    </source>
</reference>
<dbReference type="RefSeq" id="WP_149877389.1">
    <property type="nucleotide sequence ID" value="NZ_WNBG01000011.1"/>
</dbReference>
<sequence>MAELKPCPLCGGNAVLECFLYSNGFMADIQCDSSANLNAGDTPCLLTMTTVTYDTEEEAIQAAIKAWNRRDGE</sequence>
<dbReference type="Proteomes" id="UP000484547">
    <property type="component" value="Unassembled WGS sequence"/>
</dbReference>
<dbReference type="OrthoDB" id="8778022at2"/>
<evidence type="ECO:0000313" key="3">
    <source>
        <dbReference type="Proteomes" id="UP000443070"/>
    </source>
</evidence>
<keyword evidence="3" id="KW-1185">Reference proteome</keyword>
<gene>
    <name evidence="1" type="ORF">GMD11_10330</name>
    <name evidence="2" type="ORF">GMD18_10320</name>
</gene>
<dbReference type="EMBL" id="WNBM01000010">
    <property type="protein sequence ID" value="MTT76657.1"/>
    <property type="molecule type" value="Genomic_DNA"/>
</dbReference>
<accession>A0A7X2XHA4</accession>
<dbReference type="Pfam" id="PF14354">
    <property type="entry name" value="Lar_restr_allev"/>
    <property type="match status" value="1"/>
</dbReference>
<name>A0A7X2XHA4_9FIRM</name>
<dbReference type="Proteomes" id="UP000443070">
    <property type="component" value="Unassembled WGS sequence"/>
</dbReference>
<protein>
    <submittedName>
        <fullName evidence="1">Uncharacterized protein</fullName>
    </submittedName>
</protein>
<proteinExistence type="predicted"/>
<evidence type="ECO:0000313" key="2">
    <source>
        <dbReference type="EMBL" id="MTU04788.1"/>
    </source>
</evidence>
<evidence type="ECO:0000313" key="4">
    <source>
        <dbReference type="Proteomes" id="UP000484547"/>
    </source>
</evidence>
<comment type="caution">
    <text evidence="1">The sequence shown here is derived from an EMBL/GenBank/DDBJ whole genome shotgun (WGS) entry which is preliminary data.</text>
</comment>
<organism evidence="1 4">
    <name type="scientific">Phascolarctobacterium faecium</name>
    <dbReference type="NCBI Taxonomy" id="33025"/>
    <lineage>
        <taxon>Bacteria</taxon>
        <taxon>Bacillati</taxon>
        <taxon>Bacillota</taxon>
        <taxon>Negativicutes</taxon>
        <taxon>Acidaminococcales</taxon>
        <taxon>Acidaminococcaceae</taxon>
        <taxon>Phascolarctobacterium</taxon>
    </lineage>
</organism>
<evidence type="ECO:0000313" key="1">
    <source>
        <dbReference type="EMBL" id="MTT76657.1"/>
    </source>
</evidence>
<dbReference type="AlphaFoldDB" id="A0A7X2XHA4"/>
<dbReference type="EMBL" id="WNBW01000011">
    <property type="protein sequence ID" value="MTU04788.1"/>
    <property type="molecule type" value="Genomic_DNA"/>
</dbReference>